<gene>
    <name evidence="9" type="ORF">HEB29_005651</name>
    <name evidence="8" type="ORF">Sfulv_59980</name>
</gene>
<dbReference type="SUPFAM" id="SSF103473">
    <property type="entry name" value="MFS general substrate transporter"/>
    <property type="match status" value="1"/>
</dbReference>
<dbReference type="PROSITE" id="PS50850">
    <property type="entry name" value="MFS"/>
    <property type="match status" value="1"/>
</dbReference>
<reference evidence="8 10" key="1">
    <citation type="submission" date="2020-05" db="EMBL/GenBank/DDBJ databases">
        <title>Whole genome shotgun sequence of Streptomyces fulvorobeus NBRC 15897.</title>
        <authorList>
            <person name="Komaki H."/>
            <person name="Tamura T."/>
        </authorList>
    </citation>
    <scope>NUCLEOTIDE SEQUENCE [LARGE SCALE GENOMIC DNA]</scope>
    <source>
        <strain evidence="8 10">NBRC 15897</strain>
    </source>
</reference>
<feature type="transmembrane region" description="Helical" evidence="6">
    <location>
        <begin position="90"/>
        <end position="114"/>
    </location>
</feature>
<feature type="transmembrane region" description="Helical" evidence="6">
    <location>
        <begin position="284"/>
        <end position="305"/>
    </location>
</feature>
<evidence type="ECO:0000256" key="5">
    <source>
        <dbReference type="ARBA" id="ARBA00023136"/>
    </source>
</evidence>
<evidence type="ECO:0000256" key="4">
    <source>
        <dbReference type="ARBA" id="ARBA00022989"/>
    </source>
</evidence>
<organism evidence="8 10">
    <name type="scientific">Streptomyces fulvorobeus</name>
    <dbReference type="NCBI Taxonomy" id="284028"/>
    <lineage>
        <taxon>Bacteria</taxon>
        <taxon>Bacillati</taxon>
        <taxon>Actinomycetota</taxon>
        <taxon>Actinomycetes</taxon>
        <taxon>Kitasatosporales</taxon>
        <taxon>Streptomycetaceae</taxon>
        <taxon>Streptomyces</taxon>
    </lineage>
</organism>
<keyword evidence="5 6" id="KW-0472">Membrane</keyword>
<evidence type="ECO:0000313" key="11">
    <source>
        <dbReference type="Proteomes" id="UP000530403"/>
    </source>
</evidence>
<feature type="transmembrane region" description="Helical" evidence="6">
    <location>
        <begin position="121"/>
        <end position="141"/>
    </location>
</feature>
<evidence type="ECO:0000313" key="9">
    <source>
        <dbReference type="EMBL" id="NYE44640.1"/>
    </source>
</evidence>
<name>A0A7J0CG04_9ACTN</name>
<comment type="caution">
    <text evidence="8">The sequence shown here is derived from an EMBL/GenBank/DDBJ whole genome shotgun (WGS) entry which is preliminary data.</text>
</comment>
<dbReference type="PANTHER" id="PTHR43124:SF3">
    <property type="entry name" value="CHLORAMPHENICOL EFFLUX PUMP RV0191"/>
    <property type="match status" value="1"/>
</dbReference>
<dbReference type="Pfam" id="PF07690">
    <property type="entry name" value="MFS_1"/>
    <property type="match status" value="1"/>
</dbReference>
<keyword evidence="3 6" id="KW-0812">Transmembrane</keyword>
<dbReference type="EMBL" id="BLWC01000001">
    <property type="protein sequence ID" value="GFN01188.1"/>
    <property type="molecule type" value="Genomic_DNA"/>
</dbReference>
<feature type="transmembrane region" description="Helical" evidence="6">
    <location>
        <begin position="342"/>
        <end position="360"/>
    </location>
</feature>
<evidence type="ECO:0000256" key="1">
    <source>
        <dbReference type="ARBA" id="ARBA00004651"/>
    </source>
</evidence>
<dbReference type="Gene3D" id="1.20.1250.20">
    <property type="entry name" value="MFS general substrate transporter like domains"/>
    <property type="match status" value="1"/>
</dbReference>
<dbReference type="InterPro" id="IPR050189">
    <property type="entry name" value="MFS_Efflux_Transporters"/>
</dbReference>
<feature type="transmembrane region" description="Helical" evidence="6">
    <location>
        <begin position="147"/>
        <end position="168"/>
    </location>
</feature>
<keyword evidence="2" id="KW-1003">Cell membrane</keyword>
<dbReference type="AlphaFoldDB" id="A0A7J0CG04"/>
<keyword evidence="4 6" id="KW-1133">Transmembrane helix</keyword>
<feature type="transmembrane region" description="Helical" evidence="6">
    <location>
        <begin position="405"/>
        <end position="423"/>
    </location>
</feature>
<dbReference type="PANTHER" id="PTHR43124">
    <property type="entry name" value="PURINE EFFLUX PUMP PBUE"/>
    <property type="match status" value="1"/>
</dbReference>
<reference evidence="9 11" key="2">
    <citation type="submission" date="2020-07" db="EMBL/GenBank/DDBJ databases">
        <title>Sequencing the genomes of 1000 actinobacteria strains.</title>
        <authorList>
            <person name="Klenk H.-P."/>
        </authorList>
    </citation>
    <scope>NUCLEOTIDE SEQUENCE [LARGE SCALE GENOMIC DNA]</scope>
    <source>
        <strain evidence="9 11">DSM 41455</strain>
    </source>
</reference>
<evidence type="ECO:0000256" key="6">
    <source>
        <dbReference type="SAM" id="Phobius"/>
    </source>
</evidence>
<protein>
    <submittedName>
        <fullName evidence="8">MFS transporter</fullName>
    </submittedName>
    <submittedName>
        <fullName evidence="9">Putative MFS family arabinose efflux permease</fullName>
    </submittedName>
</protein>
<sequence>MSQQKPEPPPAGPPAEDGRHPLVVQHARSTLPACRGSHEATPLAPAAGDGRGRWIAVGSVAAASFALVLSQFVMVAVLPDVMEQFDVSAGTAGLTLVLPGLLAAVAAPVLTLAFGQLDRRVVLWGLTAIIALSDVIAALAPNFGTLMVARLVLGGAIGAFWTMGVGVGRRLVAPAQVTRATSLVMAGISAGTVVSLPLGNLVAQYWDWRSALAATSVLSVSVLLVQLRVLPKMPAAGALHIGDVFGLLRSPKARVGLLLSALLFFAHFGAYTFVSSFLTEQAGFSTTTVGGLLLLYGVAGFIGNFAAGATLDHSIPATLGTAAAVLAASVLVLGQWHSQPAAAVALFLWGISFGAIPISLQTYMMRGTTAEAGLALFVTVSQLSLATGSFVGGMFVDRFGLPTDYTLFAVPAVIAVLIAATRLRHHTQGWAVSRPDV</sequence>
<dbReference type="Proteomes" id="UP000498980">
    <property type="component" value="Unassembled WGS sequence"/>
</dbReference>
<feature type="transmembrane region" description="Helical" evidence="6">
    <location>
        <begin position="255"/>
        <end position="278"/>
    </location>
</feature>
<dbReference type="InterPro" id="IPR011701">
    <property type="entry name" value="MFS"/>
</dbReference>
<evidence type="ECO:0000256" key="3">
    <source>
        <dbReference type="ARBA" id="ARBA00022692"/>
    </source>
</evidence>
<dbReference type="CDD" id="cd17324">
    <property type="entry name" value="MFS_NepI_like"/>
    <property type="match status" value="1"/>
</dbReference>
<feature type="domain" description="Major facilitator superfamily (MFS) profile" evidence="7">
    <location>
        <begin position="56"/>
        <end position="427"/>
    </location>
</feature>
<dbReference type="EMBL" id="JACCCF010000001">
    <property type="protein sequence ID" value="NYE44640.1"/>
    <property type="molecule type" value="Genomic_DNA"/>
</dbReference>
<dbReference type="InterPro" id="IPR036259">
    <property type="entry name" value="MFS_trans_sf"/>
</dbReference>
<dbReference type="GO" id="GO:0022857">
    <property type="term" value="F:transmembrane transporter activity"/>
    <property type="evidence" value="ECO:0007669"/>
    <property type="project" value="InterPro"/>
</dbReference>
<proteinExistence type="predicted"/>
<dbReference type="RefSeq" id="WP_173317278.1">
    <property type="nucleotide sequence ID" value="NZ_BAAAUE010000022.1"/>
</dbReference>
<evidence type="ECO:0000259" key="7">
    <source>
        <dbReference type="PROSITE" id="PS50850"/>
    </source>
</evidence>
<dbReference type="GO" id="GO:0005886">
    <property type="term" value="C:plasma membrane"/>
    <property type="evidence" value="ECO:0007669"/>
    <property type="project" value="UniProtKB-SubCell"/>
</dbReference>
<comment type="subcellular location">
    <subcellularLocation>
        <location evidence="1">Cell membrane</location>
        <topology evidence="1">Multi-pass membrane protein</topology>
    </subcellularLocation>
</comment>
<feature type="transmembrane region" description="Helical" evidence="6">
    <location>
        <begin position="211"/>
        <end position="230"/>
    </location>
</feature>
<feature type="transmembrane region" description="Helical" evidence="6">
    <location>
        <begin position="372"/>
        <end position="393"/>
    </location>
</feature>
<accession>A0A7J0CG04</accession>
<evidence type="ECO:0000256" key="2">
    <source>
        <dbReference type="ARBA" id="ARBA00022475"/>
    </source>
</evidence>
<evidence type="ECO:0000313" key="10">
    <source>
        <dbReference type="Proteomes" id="UP000498980"/>
    </source>
</evidence>
<keyword evidence="10" id="KW-1185">Reference proteome</keyword>
<dbReference type="Proteomes" id="UP000530403">
    <property type="component" value="Unassembled WGS sequence"/>
</dbReference>
<feature type="transmembrane region" description="Helical" evidence="6">
    <location>
        <begin position="180"/>
        <end position="199"/>
    </location>
</feature>
<dbReference type="InterPro" id="IPR020846">
    <property type="entry name" value="MFS_dom"/>
</dbReference>
<feature type="transmembrane region" description="Helical" evidence="6">
    <location>
        <begin position="317"/>
        <end position="336"/>
    </location>
</feature>
<evidence type="ECO:0000313" key="8">
    <source>
        <dbReference type="EMBL" id="GFN01188.1"/>
    </source>
</evidence>
<feature type="transmembrane region" description="Helical" evidence="6">
    <location>
        <begin position="54"/>
        <end position="78"/>
    </location>
</feature>